<evidence type="ECO:0000313" key="1">
    <source>
        <dbReference type="EMBL" id="AIX12194.1"/>
    </source>
</evidence>
<dbReference type="RefSeq" id="YP_009146656.1">
    <property type="nucleotide sequence ID" value="NC_027331.1"/>
</dbReference>
<dbReference type="Proteomes" id="UP000030323">
    <property type="component" value="Segment"/>
</dbReference>
<organism evidence="1 2">
    <name type="scientific">Citrobacter phage Moon</name>
    <dbReference type="NCBI Taxonomy" id="1540095"/>
    <lineage>
        <taxon>Viruses</taxon>
        <taxon>Duplodnaviria</taxon>
        <taxon>Heunggongvirae</taxon>
        <taxon>Uroviricota</taxon>
        <taxon>Caudoviricetes</taxon>
        <taxon>Pantevenvirales</taxon>
        <taxon>Straboviridae</taxon>
        <taxon>Tevenvirinae</taxon>
        <taxon>Moonvirus</taxon>
        <taxon>Moonvirus moon</taxon>
    </lineage>
</organism>
<reference evidence="1 2" key="1">
    <citation type="journal article" date="2015" name="Genome Announc.">
        <title>Complete Genome Sequence of Citrobacter freundii Myophage Moon.</title>
        <authorList>
            <person name="Edwards G.B."/>
            <person name="Luna A.J."/>
            <person name="Hernandez A.C."/>
            <person name="Kuty Everett G.F."/>
        </authorList>
    </citation>
    <scope>NUCLEOTIDE SEQUENCE [LARGE SCALE GENOMIC DNA]</scope>
</reference>
<accession>A0A0A0YPE0</accession>
<evidence type="ECO:0000313" key="2">
    <source>
        <dbReference type="Proteomes" id="UP000030323"/>
    </source>
</evidence>
<protein>
    <submittedName>
        <fullName evidence="1">Uncharacterized protein</fullName>
    </submittedName>
</protein>
<keyword evidence="2" id="KW-1185">Reference proteome</keyword>
<dbReference type="GeneID" id="24721822"/>
<gene>
    <name evidence="1" type="ORF">CPT_Moon223</name>
</gene>
<name>A0A0A0YPE0_9CAUD</name>
<dbReference type="KEGG" id="vg:24721822"/>
<proteinExistence type="predicted"/>
<sequence>MQIYQFSIGGHWKFLDSHSNEFVGLWEKNMDAAKDFGVLAYTEKGHISQVRNLKTGEVFTAGEGDFENYFAFFLAHEIGTTKQVSKVRDCIPEEMGVYGINEPGEFIVVSEYNQNKSILGPYNYEEAMKKAKSQIMNAATGVIVKIYKAVNEVELTVNVKSL</sequence>
<dbReference type="EMBL" id="KM236240">
    <property type="protein sequence ID" value="AIX12194.1"/>
    <property type="molecule type" value="Genomic_DNA"/>
</dbReference>